<dbReference type="InterPro" id="IPR051262">
    <property type="entry name" value="SMP-30/CGR1_Lactonase"/>
</dbReference>
<dbReference type="Pfam" id="PF08450">
    <property type="entry name" value="SGL"/>
    <property type="match status" value="1"/>
</dbReference>
<dbReference type="EMBL" id="CAEZWH010000055">
    <property type="protein sequence ID" value="CAB4649818.1"/>
    <property type="molecule type" value="Genomic_DNA"/>
</dbReference>
<feature type="domain" description="SMP-30/Gluconolactonase/LRE-like region" evidence="1">
    <location>
        <begin position="13"/>
        <end position="286"/>
    </location>
</feature>
<dbReference type="InterPro" id="IPR013658">
    <property type="entry name" value="SGL"/>
</dbReference>
<dbReference type="EMBL" id="CAEZZM010000016">
    <property type="protein sequence ID" value="CAB4756792.1"/>
    <property type="molecule type" value="Genomic_DNA"/>
</dbReference>
<reference evidence="3" key="1">
    <citation type="submission" date="2020-05" db="EMBL/GenBank/DDBJ databases">
        <authorList>
            <person name="Chiriac C."/>
            <person name="Salcher M."/>
            <person name="Ghai R."/>
            <person name="Kavagutti S V."/>
        </authorList>
    </citation>
    <scope>NUCLEOTIDE SEQUENCE</scope>
</reference>
<evidence type="ECO:0000313" key="4">
    <source>
        <dbReference type="EMBL" id="CAB4756792.1"/>
    </source>
</evidence>
<dbReference type="PRINTS" id="PR01790">
    <property type="entry name" value="SMP30FAMILY"/>
</dbReference>
<sequence length="306" mass="32779">MAELTEITSGLRFPEGPIAMPDGSVILVEMFGKCITRVKPDGTKEKIADVPGGPNGIAFGPDCGLYICNNGGSFSEVDFLGLTFPGPFVESNYIGGRIQRLDTETGELKDLYTECNGRKLRGPNDIVFDTHGGMWFTDHGIRMERTADFTGIYYAKIDGSMIKEVVFPLESPNGIGLSPDGNTLYWAETHSGRVFKLAITTPGETAQFSPIDPSNLLCGLPGLQLFDSLAVDGDGNVCVATLGLQTAGVTVISPTGEVLEQILTGDPLTTNICFGGPDFKTAYLTLSGTGRLVSMPWPYKGLKLNY</sequence>
<dbReference type="PANTHER" id="PTHR47572:SF5">
    <property type="entry name" value="BLR2277 PROTEIN"/>
    <property type="match status" value="1"/>
</dbReference>
<evidence type="ECO:0000313" key="3">
    <source>
        <dbReference type="EMBL" id="CAB4649818.1"/>
    </source>
</evidence>
<dbReference type="PANTHER" id="PTHR47572">
    <property type="entry name" value="LIPOPROTEIN-RELATED"/>
    <property type="match status" value="1"/>
</dbReference>
<accession>A0A6J6KLE5</accession>
<proteinExistence type="predicted"/>
<gene>
    <name evidence="2" type="ORF">UFOPK2166_00195</name>
    <name evidence="3" type="ORF">UFOPK2195_00407</name>
    <name evidence="4" type="ORF">UFOPK2872_00259</name>
</gene>
<evidence type="ECO:0000313" key="2">
    <source>
        <dbReference type="EMBL" id="CAB4640885.1"/>
    </source>
</evidence>
<organism evidence="3">
    <name type="scientific">freshwater metagenome</name>
    <dbReference type="NCBI Taxonomy" id="449393"/>
    <lineage>
        <taxon>unclassified sequences</taxon>
        <taxon>metagenomes</taxon>
        <taxon>ecological metagenomes</taxon>
    </lineage>
</organism>
<dbReference type="InterPro" id="IPR005511">
    <property type="entry name" value="SMP-30"/>
</dbReference>
<dbReference type="SUPFAM" id="SSF63829">
    <property type="entry name" value="Calcium-dependent phosphotriesterase"/>
    <property type="match status" value="1"/>
</dbReference>
<dbReference type="EMBL" id="CAEZWB010000013">
    <property type="protein sequence ID" value="CAB4640885.1"/>
    <property type="molecule type" value="Genomic_DNA"/>
</dbReference>
<name>A0A6J6KLE5_9ZZZZ</name>
<protein>
    <submittedName>
        <fullName evidence="3">Unannotated protein</fullName>
    </submittedName>
</protein>
<dbReference type="InterPro" id="IPR011042">
    <property type="entry name" value="6-blade_b-propeller_TolB-like"/>
</dbReference>
<evidence type="ECO:0000259" key="1">
    <source>
        <dbReference type="Pfam" id="PF08450"/>
    </source>
</evidence>
<dbReference type="Gene3D" id="2.120.10.30">
    <property type="entry name" value="TolB, C-terminal domain"/>
    <property type="match status" value="1"/>
</dbReference>
<dbReference type="AlphaFoldDB" id="A0A6J6KLE5"/>